<feature type="domain" description="Helicase C-terminal" evidence="14">
    <location>
        <begin position="475"/>
        <end position="632"/>
    </location>
</feature>
<comment type="catalytic activity">
    <reaction evidence="12">
        <text>Couples ATP hydrolysis with the unwinding of duplex DNA by translocating in the 3'-5' direction.</text>
        <dbReference type="EC" id="5.6.2.4"/>
    </reaction>
</comment>
<keyword evidence="16" id="KW-1185">Reference proteome</keyword>
<dbReference type="Pfam" id="PF00271">
    <property type="entry name" value="Helicase_C"/>
    <property type="match status" value="1"/>
</dbReference>
<dbReference type="InterPro" id="IPR041222">
    <property type="entry name" value="PriA_3primeBD"/>
</dbReference>
<dbReference type="SMART" id="SM00487">
    <property type="entry name" value="DEXDc"/>
    <property type="match status" value="1"/>
</dbReference>
<sequence length="734" mass="82158">MPRLYLHVALPVPLRKTFDYSLPASFTQQPAVGSRVLVPFGQREMVGIVLSVSEETDSPPEKIKAARQLLDEHALFPSYMMQLLTWAAQYYQHPIGDVFSSALPTLLRQGEALYDNLSHWRLTPAAEGLSATQVSRSSKQQHAWKALEMHHHHGISEDFLLHLGIRRDTLLALRKKGWAEEFGQLQRKIEKPSLHYAESPLVANPHQQQAINAISQHLGAFKVFLLDGVTGSGKTEVYLQTIASCLANHQQALILVPEIGLTPQTVARFRARFAVDIVMLHSGLTERERLRAWRRAYLGQAAIVIGTRSTVFTPMPNLGLVIVDEEHDLSFKQQDGFRYHARDLAILRAQFSHCPVVLGSATPSLESIANAKTGRYQLLALQQRAISHQETPVKLIDLRGQKLKDGLSPALQEAIQQRLHAKEQVLIFLNRRGFAPVLMCHDCGWQAKCPRCDARTTLHRQPLRLHCHHCGFSQLPPKHCPDCHKEQLFAVGAGTVRIEEALQQLFPHTPIHRIDRDSTRRKDSWHELYQAIDSDKAAILVGTQMLAKGHHFPNVTLVALLEADSGLFGADFRASERVAQLITQVAGRAGRAHKAGLVLLQTHQPEHPLLQQLLQTGYQGFVDLALAERQALALPPYGYLALLRAEANYPETALEFLSSAVSCGMNLPDCPEFWGPIPAPLAKKAGIFRAHLLIKSPQRPVLQRFLSIWLGKIAELPDIKRVRWSIDVDPQELS</sequence>
<dbReference type="HAMAP" id="MF_00983">
    <property type="entry name" value="PriA"/>
    <property type="match status" value="1"/>
</dbReference>
<feature type="binding site" evidence="12">
    <location>
        <position position="480"/>
    </location>
    <ligand>
        <name>Zn(2+)</name>
        <dbReference type="ChEBI" id="CHEBI:29105"/>
        <label>1</label>
    </ligand>
</feature>
<dbReference type="GO" id="GO:0006270">
    <property type="term" value="P:DNA replication initiation"/>
    <property type="evidence" value="ECO:0007669"/>
    <property type="project" value="TreeGrafter"/>
</dbReference>
<dbReference type="InterPro" id="IPR014001">
    <property type="entry name" value="Helicase_ATP-bd"/>
</dbReference>
<dbReference type="InterPro" id="IPR011545">
    <property type="entry name" value="DEAD/DEAH_box_helicase_dom"/>
</dbReference>
<evidence type="ECO:0000256" key="8">
    <source>
        <dbReference type="ARBA" id="ARBA00022840"/>
    </source>
</evidence>
<dbReference type="GO" id="GO:0008270">
    <property type="term" value="F:zinc ion binding"/>
    <property type="evidence" value="ECO:0007669"/>
    <property type="project" value="UniProtKB-UniRule"/>
</dbReference>
<dbReference type="Proteomes" id="UP000244223">
    <property type="component" value="Unassembled WGS sequence"/>
</dbReference>
<keyword evidence="6 12" id="KW-0347">Helicase</keyword>
<dbReference type="RefSeq" id="WP_107866507.1">
    <property type="nucleotide sequence ID" value="NZ_QAON01000014.1"/>
</dbReference>
<dbReference type="Pfam" id="PF18319">
    <property type="entry name" value="Zn_ribbon_PriA"/>
    <property type="match status" value="1"/>
</dbReference>
<keyword evidence="5 12" id="KW-0378">Hydrolase</keyword>
<proteinExistence type="inferred from homology"/>
<dbReference type="GO" id="GO:0043138">
    <property type="term" value="F:3'-5' DNA helicase activity"/>
    <property type="evidence" value="ECO:0007669"/>
    <property type="project" value="UniProtKB-EC"/>
</dbReference>
<feature type="binding site" evidence="12">
    <location>
        <position position="467"/>
    </location>
    <ligand>
        <name>Zn(2+)</name>
        <dbReference type="ChEBI" id="CHEBI:29105"/>
        <label>2</label>
    </ligand>
</feature>
<dbReference type="InterPro" id="IPR042115">
    <property type="entry name" value="PriA_3primeBD_sf"/>
</dbReference>
<dbReference type="InterPro" id="IPR041236">
    <property type="entry name" value="PriA_C"/>
</dbReference>
<evidence type="ECO:0000256" key="9">
    <source>
        <dbReference type="ARBA" id="ARBA00023125"/>
    </source>
</evidence>
<dbReference type="EC" id="5.6.2.4" evidence="12"/>
<evidence type="ECO:0000256" key="11">
    <source>
        <dbReference type="ARBA" id="ARBA00048988"/>
    </source>
</evidence>
<dbReference type="PANTHER" id="PTHR30580">
    <property type="entry name" value="PRIMOSOMAL PROTEIN N"/>
    <property type="match status" value="1"/>
</dbReference>
<dbReference type="FunFam" id="3.40.1440.60:FF:000001">
    <property type="entry name" value="Primosomal protein N"/>
    <property type="match status" value="1"/>
</dbReference>
<evidence type="ECO:0000313" key="16">
    <source>
        <dbReference type="Proteomes" id="UP000244223"/>
    </source>
</evidence>
<dbReference type="Gene3D" id="3.40.50.300">
    <property type="entry name" value="P-loop containing nucleotide triphosphate hydrolases"/>
    <property type="match status" value="2"/>
</dbReference>
<dbReference type="Gene3D" id="3.40.1440.60">
    <property type="entry name" value="PriA, 3(prime) DNA-binding domain"/>
    <property type="match status" value="1"/>
</dbReference>
<dbReference type="SMART" id="SM00490">
    <property type="entry name" value="HELICc"/>
    <property type="match status" value="1"/>
</dbReference>
<dbReference type="InterPro" id="IPR005259">
    <property type="entry name" value="PriA"/>
</dbReference>
<keyword evidence="1 12" id="KW-0639">Primosome</keyword>
<feature type="binding site" evidence="12">
    <location>
        <position position="452"/>
    </location>
    <ligand>
        <name>Zn(2+)</name>
        <dbReference type="ChEBI" id="CHEBI:29105"/>
        <label>2</label>
    </ligand>
</feature>
<dbReference type="FunFam" id="3.40.50.300:FF:000489">
    <property type="entry name" value="Primosome assembly protein PriA"/>
    <property type="match status" value="1"/>
</dbReference>
<comment type="subunit">
    <text evidence="12">Component of the replication restart primosome.</text>
</comment>
<evidence type="ECO:0000256" key="6">
    <source>
        <dbReference type="ARBA" id="ARBA00022806"/>
    </source>
</evidence>
<dbReference type="GO" id="GO:0006269">
    <property type="term" value="P:DNA replication, synthesis of primer"/>
    <property type="evidence" value="ECO:0007669"/>
    <property type="project" value="UniProtKB-KW"/>
</dbReference>
<dbReference type="Pfam" id="PF00270">
    <property type="entry name" value="DEAD"/>
    <property type="match status" value="1"/>
</dbReference>
<feature type="binding site" evidence="12">
    <location>
        <position position="443"/>
    </location>
    <ligand>
        <name>Zn(2+)</name>
        <dbReference type="ChEBI" id="CHEBI:29105"/>
        <label>1</label>
    </ligand>
</feature>
<dbReference type="InterPro" id="IPR040498">
    <property type="entry name" value="PriA_CRR"/>
</dbReference>
<dbReference type="CDD" id="cd17929">
    <property type="entry name" value="DEXHc_priA"/>
    <property type="match status" value="1"/>
</dbReference>
<name>A0A2T5IWE0_9GAMM</name>
<keyword evidence="7 12" id="KW-0862">Zinc</keyword>
<keyword evidence="4 12" id="KW-0547">Nucleotide-binding</keyword>
<dbReference type="EMBL" id="QAON01000014">
    <property type="protein sequence ID" value="PTQ88205.1"/>
    <property type="molecule type" value="Genomic_DNA"/>
</dbReference>
<comment type="caution">
    <text evidence="15">The sequence shown here is derived from an EMBL/GenBank/DDBJ whole genome shotgun (WGS) entry which is preliminary data.</text>
</comment>
<organism evidence="15 16">
    <name type="scientific">Agitococcus lubricus</name>
    <dbReference type="NCBI Taxonomy" id="1077255"/>
    <lineage>
        <taxon>Bacteria</taxon>
        <taxon>Pseudomonadati</taxon>
        <taxon>Pseudomonadota</taxon>
        <taxon>Gammaproteobacteria</taxon>
        <taxon>Moraxellales</taxon>
        <taxon>Moraxellaceae</taxon>
        <taxon>Agitococcus</taxon>
    </lineage>
</organism>
<keyword evidence="2 12" id="KW-0235">DNA replication</keyword>
<keyword evidence="3 12" id="KW-0479">Metal-binding</keyword>
<evidence type="ECO:0000313" key="15">
    <source>
        <dbReference type="EMBL" id="PTQ88205.1"/>
    </source>
</evidence>
<evidence type="ECO:0000256" key="12">
    <source>
        <dbReference type="HAMAP-Rule" id="MF_00983"/>
    </source>
</evidence>
<comment type="cofactor">
    <cofactor evidence="12">
        <name>Zn(2+)</name>
        <dbReference type="ChEBI" id="CHEBI:29105"/>
    </cofactor>
    <text evidence="12">Binds 2 zinc ions per subunit.</text>
</comment>
<feature type="binding site" evidence="12">
    <location>
        <position position="483"/>
    </location>
    <ligand>
        <name>Zn(2+)</name>
        <dbReference type="ChEBI" id="CHEBI:29105"/>
        <label>1</label>
    </ligand>
</feature>
<evidence type="ECO:0000256" key="7">
    <source>
        <dbReference type="ARBA" id="ARBA00022833"/>
    </source>
</evidence>
<dbReference type="NCBIfam" id="NF004065">
    <property type="entry name" value="PRK05580.1-1"/>
    <property type="match status" value="1"/>
</dbReference>
<dbReference type="PANTHER" id="PTHR30580:SF0">
    <property type="entry name" value="PRIMOSOMAL PROTEIN N"/>
    <property type="match status" value="1"/>
</dbReference>
<evidence type="ECO:0000256" key="4">
    <source>
        <dbReference type="ARBA" id="ARBA00022741"/>
    </source>
</evidence>
<evidence type="ECO:0000256" key="3">
    <source>
        <dbReference type="ARBA" id="ARBA00022723"/>
    </source>
</evidence>
<protein>
    <recommendedName>
        <fullName evidence="12">Replication restart protein PriA</fullName>
    </recommendedName>
    <alternativeName>
        <fullName evidence="12">ATP-dependent DNA helicase PriA</fullName>
        <ecNumber evidence="12">5.6.2.4</ecNumber>
    </alternativeName>
    <alternativeName>
        <fullName evidence="12">DNA 3'-5' helicase PriA</fullName>
    </alternativeName>
</protein>
<evidence type="ECO:0000259" key="13">
    <source>
        <dbReference type="PROSITE" id="PS51192"/>
    </source>
</evidence>
<feature type="binding site" evidence="12">
    <location>
        <position position="440"/>
    </location>
    <ligand>
        <name>Zn(2+)</name>
        <dbReference type="ChEBI" id="CHEBI:29105"/>
        <label>1</label>
    </ligand>
</feature>
<evidence type="ECO:0000256" key="2">
    <source>
        <dbReference type="ARBA" id="ARBA00022705"/>
    </source>
</evidence>
<dbReference type="GO" id="GO:0006310">
    <property type="term" value="P:DNA recombination"/>
    <property type="evidence" value="ECO:0007669"/>
    <property type="project" value="InterPro"/>
</dbReference>
<dbReference type="PROSITE" id="PS51194">
    <property type="entry name" value="HELICASE_CTER"/>
    <property type="match status" value="1"/>
</dbReference>
<keyword evidence="8 12" id="KW-0067">ATP-binding</keyword>
<keyword evidence="10 12" id="KW-0413">Isomerase</keyword>
<dbReference type="OrthoDB" id="9759544at2"/>
<dbReference type="GO" id="GO:1990077">
    <property type="term" value="C:primosome complex"/>
    <property type="evidence" value="ECO:0007669"/>
    <property type="project" value="UniProtKB-UniRule"/>
</dbReference>
<feature type="domain" description="Helicase ATP-binding" evidence="13">
    <location>
        <begin position="215"/>
        <end position="381"/>
    </location>
</feature>
<comment type="catalytic activity">
    <reaction evidence="11 12">
        <text>ATP + H2O = ADP + phosphate + H(+)</text>
        <dbReference type="Rhea" id="RHEA:13065"/>
        <dbReference type="ChEBI" id="CHEBI:15377"/>
        <dbReference type="ChEBI" id="CHEBI:15378"/>
        <dbReference type="ChEBI" id="CHEBI:30616"/>
        <dbReference type="ChEBI" id="CHEBI:43474"/>
        <dbReference type="ChEBI" id="CHEBI:456216"/>
        <dbReference type="EC" id="5.6.2.4"/>
    </reaction>
</comment>
<dbReference type="NCBIfam" id="TIGR00595">
    <property type="entry name" value="priA"/>
    <property type="match status" value="1"/>
</dbReference>
<evidence type="ECO:0000259" key="14">
    <source>
        <dbReference type="PROSITE" id="PS51194"/>
    </source>
</evidence>
<evidence type="ECO:0000256" key="5">
    <source>
        <dbReference type="ARBA" id="ARBA00022801"/>
    </source>
</evidence>
<dbReference type="InterPro" id="IPR001650">
    <property type="entry name" value="Helicase_C-like"/>
</dbReference>
<dbReference type="GO" id="GO:0003677">
    <property type="term" value="F:DNA binding"/>
    <property type="evidence" value="ECO:0007669"/>
    <property type="project" value="UniProtKB-UniRule"/>
</dbReference>
<dbReference type="CDD" id="cd18804">
    <property type="entry name" value="SF2_C_priA"/>
    <property type="match status" value="1"/>
</dbReference>
<dbReference type="SUPFAM" id="SSF52540">
    <property type="entry name" value="P-loop containing nucleoside triphosphate hydrolases"/>
    <property type="match status" value="2"/>
</dbReference>
<dbReference type="GO" id="GO:0005524">
    <property type="term" value="F:ATP binding"/>
    <property type="evidence" value="ECO:0007669"/>
    <property type="project" value="UniProtKB-UniRule"/>
</dbReference>
<dbReference type="PROSITE" id="PS51192">
    <property type="entry name" value="HELICASE_ATP_BIND_1"/>
    <property type="match status" value="1"/>
</dbReference>
<feature type="binding site" evidence="12">
    <location>
        <position position="449"/>
    </location>
    <ligand>
        <name>Zn(2+)</name>
        <dbReference type="ChEBI" id="CHEBI:29105"/>
        <label>2</label>
    </ligand>
</feature>
<gene>
    <name evidence="12" type="primary">priA</name>
    <name evidence="15" type="ORF">C8N29_11465</name>
</gene>
<evidence type="ECO:0000256" key="1">
    <source>
        <dbReference type="ARBA" id="ARBA00022515"/>
    </source>
</evidence>
<dbReference type="GO" id="GO:0016887">
    <property type="term" value="F:ATP hydrolysis activity"/>
    <property type="evidence" value="ECO:0007669"/>
    <property type="project" value="RHEA"/>
</dbReference>
<evidence type="ECO:0000256" key="10">
    <source>
        <dbReference type="ARBA" id="ARBA00023235"/>
    </source>
</evidence>
<accession>A0A2T5IWE0</accession>
<dbReference type="GO" id="GO:0006302">
    <property type="term" value="P:double-strand break repair"/>
    <property type="evidence" value="ECO:0007669"/>
    <property type="project" value="InterPro"/>
</dbReference>
<dbReference type="Pfam" id="PF18074">
    <property type="entry name" value="PriA_C"/>
    <property type="match status" value="1"/>
</dbReference>
<comment type="similarity">
    <text evidence="12">Belongs to the helicase family. PriA subfamily.</text>
</comment>
<comment type="function">
    <text evidence="12">Initiates the restart of stalled replication forks, which reloads the replicative helicase on sites other than the origin of replication. Recognizes and binds to abandoned replication forks and remodels them to uncover a helicase loading site. Promotes assembly of the primosome at these replication forks.</text>
</comment>
<dbReference type="InterPro" id="IPR027417">
    <property type="entry name" value="P-loop_NTPase"/>
</dbReference>
<reference evidence="15 16" key="1">
    <citation type="submission" date="2018-04" db="EMBL/GenBank/DDBJ databases">
        <title>Genomic Encyclopedia of Archaeal and Bacterial Type Strains, Phase II (KMG-II): from individual species to whole genera.</title>
        <authorList>
            <person name="Goeker M."/>
        </authorList>
    </citation>
    <scope>NUCLEOTIDE SEQUENCE [LARGE SCALE GENOMIC DNA]</scope>
    <source>
        <strain evidence="15 16">DSM 5822</strain>
    </source>
</reference>
<keyword evidence="9 12" id="KW-0238">DNA-binding</keyword>
<feature type="binding site" evidence="12">
    <location>
        <position position="470"/>
    </location>
    <ligand>
        <name>Zn(2+)</name>
        <dbReference type="ChEBI" id="CHEBI:29105"/>
        <label>2</label>
    </ligand>
</feature>
<dbReference type="NCBIfam" id="NF004067">
    <property type="entry name" value="PRK05580.1-4"/>
    <property type="match status" value="1"/>
</dbReference>
<dbReference type="Pfam" id="PF17764">
    <property type="entry name" value="PriA_3primeBD"/>
    <property type="match status" value="1"/>
</dbReference>
<dbReference type="AlphaFoldDB" id="A0A2T5IWE0"/>